<protein>
    <submittedName>
        <fullName evidence="1">Uncharacterized protein</fullName>
    </submittedName>
</protein>
<sequence>MQKLKVQSPNTADALETEQQFLAYFRNQLGLEKSHHVLGMEVSKHQNNLTRGRTRFN</sequence>
<organism evidence="1 2">
    <name type="scientific">Pelatocladus maniniholoensis HA4357-MV3</name>
    <dbReference type="NCBI Taxonomy" id="1117104"/>
    <lineage>
        <taxon>Bacteria</taxon>
        <taxon>Bacillati</taxon>
        <taxon>Cyanobacteriota</taxon>
        <taxon>Cyanophyceae</taxon>
        <taxon>Nostocales</taxon>
        <taxon>Nostocaceae</taxon>
        <taxon>Pelatocladus</taxon>
    </lineage>
</organism>
<gene>
    <name evidence="1" type="ORF">KME28_26340</name>
</gene>
<evidence type="ECO:0000313" key="1">
    <source>
        <dbReference type="EMBL" id="MBW4435138.1"/>
    </source>
</evidence>
<reference evidence="1" key="1">
    <citation type="submission" date="2021-05" db="EMBL/GenBank/DDBJ databases">
        <authorList>
            <person name="Pietrasiak N."/>
            <person name="Ward R."/>
            <person name="Stajich J.E."/>
            <person name="Kurbessoian T."/>
        </authorList>
    </citation>
    <scope>NUCLEOTIDE SEQUENCE</scope>
    <source>
        <strain evidence="1">HA4357-MV3</strain>
    </source>
</reference>
<accession>A0A9E3HCS5</accession>
<dbReference type="AlphaFoldDB" id="A0A9E3HCS5"/>
<comment type="caution">
    <text evidence="1">The sequence shown here is derived from an EMBL/GenBank/DDBJ whole genome shotgun (WGS) entry which is preliminary data.</text>
</comment>
<dbReference type="Proteomes" id="UP000813215">
    <property type="component" value="Unassembled WGS sequence"/>
</dbReference>
<evidence type="ECO:0000313" key="2">
    <source>
        <dbReference type="Proteomes" id="UP000813215"/>
    </source>
</evidence>
<proteinExistence type="predicted"/>
<dbReference type="EMBL" id="JAHHHW010000154">
    <property type="protein sequence ID" value="MBW4435138.1"/>
    <property type="molecule type" value="Genomic_DNA"/>
</dbReference>
<name>A0A9E3HCS5_9NOST</name>
<reference evidence="1" key="2">
    <citation type="journal article" date="2022" name="Microbiol. Resour. Announc.">
        <title>Metagenome Sequencing to Explore Phylogenomics of Terrestrial Cyanobacteria.</title>
        <authorList>
            <person name="Ward R.D."/>
            <person name="Stajich J.E."/>
            <person name="Johansen J.R."/>
            <person name="Huntemann M."/>
            <person name="Clum A."/>
            <person name="Foster B."/>
            <person name="Foster B."/>
            <person name="Roux S."/>
            <person name="Palaniappan K."/>
            <person name="Varghese N."/>
            <person name="Mukherjee S."/>
            <person name="Reddy T.B.K."/>
            <person name="Daum C."/>
            <person name="Copeland A."/>
            <person name="Chen I.A."/>
            <person name="Ivanova N.N."/>
            <person name="Kyrpides N.C."/>
            <person name="Shapiro N."/>
            <person name="Eloe-Fadrosh E.A."/>
            <person name="Pietrasiak N."/>
        </authorList>
    </citation>
    <scope>NUCLEOTIDE SEQUENCE</scope>
    <source>
        <strain evidence="1">HA4357-MV3</strain>
    </source>
</reference>